<evidence type="ECO:0000256" key="5">
    <source>
        <dbReference type="ARBA" id="ARBA00022741"/>
    </source>
</evidence>
<name>A0AAV4U7B5_9ARAC</name>
<keyword evidence="6" id="KW-0227">DNA damage</keyword>
<keyword evidence="4" id="KW-0808">Transferase</keyword>
<dbReference type="InterPro" id="IPR036940">
    <property type="entry name" value="PI3/4_kinase_cat_sf"/>
</dbReference>
<dbReference type="GO" id="GO:0005524">
    <property type="term" value="F:ATP binding"/>
    <property type="evidence" value="ECO:0007669"/>
    <property type="project" value="UniProtKB-KW"/>
</dbReference>
<evidence type="ECO:0000256" key="7">
    <source>
        <dbReference type="ARBA" id="ARBA00022777"/>
    </source>
</evidence>
<dbReference type="GO" id="GO:0005634">
    <property type="term" value="C:nucleus"/>
    <property type="evidence" value="ECO:0007669"/>
    <property type="project" value="UniProtKB-SubCell"/>
</dbReference>
<evidence type="ECO:0000259" key="11">
    <source>
        <dbReference type="PROSITE" id="PS50290"/>
    </source>
</evidence>
<evidence type="ECO:0000256" key="6">
    <source>
        <dbReference type="ARBA" id="ARBA00022763"/>
    </source>
</evidence>
<protein>
    <recommendedName>
        <fullName evidence="2">non-specific serine/threonine protein kinase</fullName>
        <ecNumber evidence="2">2.7.11.1</ecNumber>
    </recommendedName>
</protein>
<accession>A0AAV4U7B5</accession>
<dbReference type="Pfam" id="PF02260">
    <property type="entry name" value="FATC"/>
    <property type="match status" value="1"/>
</dbReference>
<keyword evidence="15" id="KW-1185">Reference proteome</keyword>
<dbReference type="GO" id="GO:0006281">
    <property type="term" value="P:DNA repair"/>
    <property type="evidence" value="ECO:0007669"/>
    <property type="project" value="InterPro"/>
</dbReference>
<evidence type="ECO:0000256" key="8">
    <source>
        <dbReference type="ARBA" id="ARBA00022840"/>
    </source>
</evidence>
<dbReference type="InterPro" id="IPR018936">
    <property type="entry name" value="PI3/4_kinase_CS"/>
</dbReference>
<keyword evidence="3" id="KW-0723">Serine/threonine-protein kinase</keyword>
<dbReference type="Proteomes" id="UP001054837">
    <property type="component" value="Unassembled WGS sequence"/>
</dbReference>
<dbReference type="CDD" id="cd05171">
    <property type="entry name" value="PIKKc_ATM"/>
    <property type="match status" value="1"/>
</dbReference>
<organism evidence="14 15">
    <name type="scientific">Caerostris darwini</name>
    <dbReference type="NCBI Taxonomy" id="1538125"/>
    <lineage>
        <taxon>Eukaryota</taxon>
        <taxon>Metazoa</taxon>
        <taxon>Ecdysozoa</taxon>
        <taxon>Arthropoda</taxon>
        <taxon>Chelicerata</taxon>
        <taxon>Arachnida</taxon>
        <taxon>Araneae</taxon>
        <taxon>Araneomorphae</taxon>
        <taxon>Entelegynae</taxon>
        <taxon>Araneoidea</taxon>
        <taxon>Araneidae</taxon>
        <taxon>Caerostris</taxon>
    </lineage>
</organism>
<dbReference type="InterPro" id="IPR014009">
    <property type="entry name" value="PIK_FAT"/>
</dbReference>
<evidence type="ECO:0000313" key="14">
    <source>
        <dbReference type="EMBL" id="GIY53666.1"/>
    </source>
</evidence>
<keyword evidence="5" id="KW-0547">Nucleotide-binding</keyword>
<dbReference type="Pfam" id="PF00454">
    <property type="entry name" value="PI3_PI4_kinase"/>
    <property type="match status" value="1"/>
</dbReference>
<feature type="domain" description="FAT" evidence="12">
    <location>
        <begin position="1881"/>
        <end position="2500"/>
    </location>
</feature>
<dbReference type="PROSITE" id="PS00916">
    <property type="entry name" value="PI3_4_KINASE_2"/>
    <property type="match status" value="1"/>
</dbReference>
<feature type="domain" description="FATC" evidence="13">
    <location>
        <begin position="2933"/>
        <end position="2965"/>
    </location>
</feature>
<dbReference type="Gene3D" id="3.30.1010.10">
    <property type="entry name" value="Phosphatidylinositol 3-kinase Catalytic Subunit, Chain A, domain 4"/>
    <property type="match status" value="1"/>
</dbReference>
<dbReference type="FunFam" id="3.30.1010.10:FF:000015">
    <property type="entry name" value="Serine-protein kinase ATM"/>
    <property type="match status" value="1"/>
</dbReference>
<dbReference type="Gene3D" id="1.10.1070.11">
    <property type="entry name" value="Phosphatidylinositol 3-/4-kinase, catalytic domain"/>
    <property type="match status" value="1"/>
</dbReference>
<gene>
    <name evidence="14" type="primary">ATM</name>
    <name evidence="14" type="ORF">CDAR_215321</name>
</gene>
<dbReference type="PROSITE" id="PS51189">
    <property type="entry name" value="FAT"/>
    <property type="match status" value="1"/>
</dbReference>
<dbReference type="SMART" id="SM01343">
    <property type="entry name" value="FATC"/>
    <property type="match status" value="1"/>
</dbReference>
<dbReference type="PROSITE" id="PS51190">
    <property type="entry name" value="FATC"/>
    <property type="match status" value="1"/>
</dbReference>
<evidence type="ECO:0000256" key="9">
    <source>
        <dbReference type="ARBA" id="ARBA00023242"/>
    </source>
</evidence>
<dbReference type="EC" id="2.7.11.1" evidence="2"/>
<keyword evidence="7 14" id="KW-0418">Kinase</keyword>
<dbReference type="PANTHER" id="PTHR37079">
    <property type="entry name" value="SERINE/THREONINE-PROTEIN KINASE ATM"/>
    <property type="match status" value="1"/>
</dbReference>
<dbReference type="InterPro" id="IPR003152">
    <property type="entry name" value="FATC_dom"/>
</dbReference>
<evidence type="ECO:0000256" key="1">
    <source>
        <dbReference type="ARBA" id="ARBA00004123"/>
    </source>
</evidence>
<dbReference type="GO" id="GO:0004674">
    <property type="term" value="F:protein serine/threonine kinase activity"/>
    <property type="evidence" value="ECO:0007669"/>
    <property type="project" value="UniProtKB-KW"/>
</dbReference>
<feature type="domain" description="PI3K/PI4K catalytic" evidence="11">
    <location>
        <begin position="2614"/>
        <end position="2927"/>
    </location>
</feature>
<comment type="subcellular location">
    <subcellularLocation>
        <location evidence="1">Nucleus</location>
    </subcellularLocation>
</comment>
<proteinExistence type="predicted"/>
<evidence type="ECO:0000259" key="13">
    <source>
        <dbReference type="PROSITE" id="PS51190"/>
    </source>
</evidence>
<comment type="catalytic activity">
    <reaction evidence="10">
        <text>L-threonyl-[protein] + ATP = O-phospho-L-threonyl-[protein] + ADP + H(+)</text>
        <dbReference type="Rhea" id="RHEA:46608"/>
        <dbReference type="Rhea" id="RHEA-COMP:11060"/>
        <dbReference type="Rhea" id="RHEA-COMP:11605"/>
        <dbReference type="ChEBI" id="CHEBI:15378"/>
        <dbReference type="ChEBI" id="CHEBI:30013"/>
        <dbReference type="ChEBI" id="CHEBI:30616"/>
        <dbReference type="ChEBI" id="CHEBI:61977"/>
        <dbReference type="ChEBI" id="CHEBI:456216"/>
        <dbReference type="EC" id="2.7.11.1"/>
    </reaction>
</comment>
<dbReference type="PANTHER" id="PTHR37079:SF4">
    <property type="entry name" value="SERINE_THREONINE-PROTEIN KINASE ATM"/>
    <property type="match status" value="1"/>
</dbReference>
<dbReference type="Pfam" id="PF02259">
    <property type="entry name" value="FAT"/>
    <property type="match status" value="1"/>
</dbReference>
<keyword evidence="9" id="KW-0539">Nucleus</keyword>
<reference evidence="14 15" key="1">
    <citation type="submission" date="2021-06" db="EMBL/GenBank/DDBJ databases">
        <title>Caerostris darwini draft genome.</title>
        <authorList>
            <person name="Kono N."/>
            <person name="Arakawa K."/>
        </authorList>
    </citation>
    <scope>NUCLEOTIDE SEQUENCE [LARGE SCALE GENOMIC DNA]</scope>
</reference>
<keyword evidence="8" id="KW-0067">ATP-binding</keyword>
<dbReference type="PROSITE" id="PS00915">
    <property type="entry name" value="PI3_4_KINASE_1"/>
    <property type="match status" value="1"/>
</dbReference>
<comment type="caution">
    <text evidence="14">The sequence shown here is derived from an EMBL/GenBank/DDBJ whole genome shotgun (WGS) entry which is preliminary data.</text>
</comment>
<evidence type="ECO:0000256" key="4">
    <source>
        <dbReference type="ARBA" id="ARBA00022679"/>
    </source>
</evidence>
<dbReference type="PROSITE" id="PS50290">
    <property type="entry name" value="PI3_4_KINASE_3"/>
    <property type="match status" value="1"/>
</dbReference>
<dbReference type="SMART" id="SM00146">
    <property type="entry name" value="PI3Kc"/>
    <property type="match status" value="1"/>
</dbReference>
<dbReference type="InterPro" id="IPR044107">
    <property type="entry name" value="PIKKc_ATM"/>
</dbReference>
<dbReference type="InterPro" id="IPR003151">
    <property type="entry name" value="PIK-rel_kinase_FAT"/>
</dbReference>
<evidence type="ECO:0000313" key="15">
    <source>
        <dbReference type="Proteomes" id="UP001054837"/>
    </source>
</evidence>
<dbReference type="InterPro" id="IPR011009">
    <property type="entry name" value="Kinase-like_dom_sf"/>
</dbReference>
<dbReference type="InterPro" id="IPR000403">
    <property type="entry name" value="PI3/4_kinase_cat_dom"/>
</dbReference>
<evidence type="ECO:0000259" key="12">
    <source>
        <dbReference type="PROSITE" id="PS51189"/>
    </source>
</evidence>
<dbReference type="SUPFAM" id="SSF56112">
    <property type="entry name" value="Protein kinase-like (PK-like)"/>
    <property type="match status" value="1"/>
</dbReference>
<evidence type="ECO:0000256" key="10">
    <source>
        <dbReference type="ARBA" id="ARBA00047899"/>
    </source>
</evidence>
<sequence length="2965" mass="340632">MKEIDIATKLKDCLQHLVEGKVLERKKKAEELNSLLAQEFYIQHLNRNSIKKTSIHLGGSCGITWKIVFSKIKLYIEQESQKFRERENSNQNLSATVQTNLLKDKKRCTELFRTYMKAIKQNQHYDMAKMVMDHVLAVLDNQYTRTVFGCEYSLALSKNILSDPFMCLKIPAADFDAAIWFYCKIIKSPPQGWDRSSMTHVLLHLLTIRSNMGAMNASKILEFFEFIFDAVKSEKISNHHENLLKALLHICRILGADYRLRLCQLGESIMSPVMQLWKTRPSEICFELMLEFVSFQLTLHHPRGATIQGKGACAFNWSLWKSHLLSLFKICVLEIDELCEKNKYSSSKESILKPIFVSVFVEICAQVFCDSVGVLDVTQMPSTHDISQPSKKRRVEVCFKTFIDSLTSSKIVPWLQVISMYIMKYPEKVPFGDAEHLLEILIEINLSCNQFETKNWLLTCFQAFVQSFGTSNENFGEYNFQLQRLWDIAVKSVALMNQCQETAHMLLSTLLSHKLITPKAEFYKLYSQGSSNHVTFASLRTLRVFLEKYSSPAPFDVCYQSNIVASTACAMTFENQILDWLFSRKSDDNSPFQIFSNDSDCTVIEEFAYVLSLICLRNPELRNPKELPFTDIEKTKWISDLEEELLQITFDLPLRHVSNKYESENIIPVPASIISSAWEKILNFFIGNSSSIFEQQTTVDQASILIIFMKHASFLVETLYIFFSQGIIKDADLNSNHFISFIKKFLNNVVELEMQKEVDKLTKSSVQMFKDFICNTVAVFNRIKSQFSNSLACKFVASIANAIPTEILKDLLNFSLENTNEKKSFLNASVSAANQNLNLSHNKKNKYSFDDDDYSDIEMECLDSVPDSEEVAFSMETESISADFQEQLHCLEILGDYCGFISSETHIKKSDSFPEIMIKKLLSVISIKAQNLNDVHLILTSLKCILLNKCLEDNVIEAVISAIKKLLNQFSVMQDICIVILKLFRLLFQHVIKKDTNQSEQIMQNKSHMLHLIRILSKKELDKKGSSVTSYFIAKNLLSMLKMESFISWPESSEKNCAESNLENFVIYTFVEFLNCPFVAVRLFVANNINAVITAETLDLCFDFSVKEIFNFLHQESTDLDACQNRISTFFHFMSHMILQFPCLENEAIFMMCKIVHIKKIDQSFIVKVFARLSSVLGFSNTKNFIELNLMFIFQKWIQEKFSIEDFPFMILNLESCDEFIREFFKVLIPIIFFLDDQSGISKIEEKLHITKSELIYACLPNLQAQILSDFATNNDQRNPNKAKSVLNSMIPAEVSEKVFHTKLDEFIVCLLKMLKDDQSDHLSRCQVHNAYSLTAKDFSLTISYIMSSVEYRGSFISFLNQKGNCIQGIFLSLNIMLSKALRSHDRGHVLFMYKTFLELICSELGPGLNCSYFVVKEIVYTIINFLTDYKMHNAKDSLSIIYCCDILQLVCSQTMLHFQEIIGEFLPFIVSNLISFVEETECGKKVLSLLSFLIIDSEVYLAQYIPFLDPFPNNIMFQSIANKYNQIKYKSGKLSLEQEITLFLKSYKMMGKATVNGLQHLCRELKTRQTELLEMLNSIKENILFSEDVKTSVHHQLVCELASICALDHVPLEIQKAASDCMGALGPVVFSSVVLQPSSKNSNEGLNSLQLGYAAVLDLFTGYLFDKKIDVKVTTSEILKELFETRTAYTFFIDYQALYPNNHIKKYAIPFFSCQNANNLKSVCQYEYKVEDIQDLSVWIPITSEHFEWITNLVCTLIESGLTKDNFYECLIPLCRKQVQFCEKILPYVIHAILLRNNDQTQNVISFGIDAFFSHFSQWIHEMHHKNGSAPTPVIKAKFSKASVQAMLSVLHHIWLYPKQESKNEKNILKDFWLDISFLEVAQAAQYCSAYFTAVLYTELWCDKMREKSLRSDHSSDHSDSSGSLDCSPLSYIGSKERAKASLVYDILLDTYSKIGDSDAISGCEVVATDSQAILKHTYLTEKKWDGLLKISDLNNSTLEILQALQQNNLNSVLQGYIQSLIHTQDEKLLDNIREYRCEAAWRMGQWDLPMTENDHQGFQECLYKCQQSLISENSVVFEKYFKSAQKTQFEYLRHTSLEAARNVLPALSRIQMLSILEDFSNIQLNPNTLQEILNVWNLQDQMPYEDFEFVEPVSWLKCALLKYQIDVNSSKQLQARTTVIPELKNFLERYATSARNELHLEVASKAIHVLRKLPNTEEEDILRWQIEEAKILWTKKEYSVANKILKSTLPFIEKFAKENPKFWMYYGQALTLRGRWLAETCNENSSVIMRDYLEKALDVLKNINGNNDKIYASSVCNAFLAVARYADGQYQSIINYEKSTAYQAKLESIKNSREQANQLRIKDITDDQRKLHLILTRQADIDQTEMKSVEADKKRFLEKAVINYLQCLRGSDTHDLWIFRLISLWFQNLDDDEINNIIKDKISELQTYKFLPLMYQLAARMGTQASNTFTHTLLMLIRNISVDHPHHSLPVILALNNADKDPADKKEKSDQTVHLQQAEVPAVKERMNAAKKLLSALQKSKIGPLVKSYSSLCDAYISLAYLAIPKNVKKGIIPKDQALLKFKELHNIPVITEEVKVDRSCEYKNIIGIHSFHNEFRMCGGITLPKVIKCIGMDGKEREQLVKGSDDLRQDAVMQQVFYLVNYLLKQKMETRQRKLHIRTYKVVPVSRRSGVLQWCEGTEVLSHYLVGPGGAHRRYYPSFATPQECRKKMMSIANVLQLPKKRQIYDSICAEFPPVFRYFFLENFPEPSAWFERRQSYIKSVAASSIVGYIMGLGDRHVNNILIDKNTAEVVHIDFGIAFEKGKILATPETVPFRLTRDIVDGMGINGVEGTFKRCSEKTLEVMRNSQDVLLTILEVLLHDPLYEWSVPAGKSSQRADTSSTSNSQKEINTLAERALMRLQQKLQGLEEGVAMSIEGQVNLLIQQARDPNNLCRIFAGWQPYL</sequence>
<dbReference type="InterPro" id="IPR038980">
    <property type="entry name" value="ATM_plant"/>
</dbReference>
<evidence type="ECO:0000256" key="3">
    <source>
        <dbReference type="ARBA" id="ARBA00022527"/>
    </source>
</evidence>
<evidence type="ECO:0000256" key="2">
    <source>
        <dbReference type="ARBA" id="ARBA00012513"/>
    </source>
</evidence>
<dbReference type="EMBL" id="BPLQ01010792">
    <property type="protein sequence ID" value="GIY53666.1"/>
    <property type="molecule type" value="Genomic_DNA"/>
</dbReference>